<comment type="similarity">
    <text evidence="1">Belongs to the MINAR family.</text>
</comment>
<name>A0AB34GF15_ESCRO</name>
<evidence type="ECO:0000256" key="3">
    <source>
        <dbReference type="ARBA" id="ARBA00022989"/>
    </source>
</evidence>
<protein>
    <recommendedName>
        <fullName evidence="7">Major intrinsically disordered Notch2-binding receptor 1-like C-terminal domain-containing protein</fullName>
    </recommendedName>
</protein>
<comment type="caution">
    <text evidence="8">The sequence shown here is derived from an EMBL/GenBank/DDBJ whole genome shotgun (WGS) entry which is preliminary data.</text>
</comment>
<dbReference type="PANTHER" id="PTHR31530:SF4">
    <property type="entry name" value="MAJOR INTRINSICALLY DISORDERED NOTCH2-BINDING RECEPTOR 1-LIKE"/>
    <property type="match status" value="1"/>
</dbReference>
<keyword evidence="2 6" id="KW-0812">Transmembrane</keyword>
<evidence type="ECO:0000313" key="8">
    <source>
        <dbReference type="EMBL" id="KAJ8777426.1"/>
    </source>
</evidence>
<evidence type="ECO:0000256" key="4">
    <source>
        <dbReference type="ARBA" id="ARBA00023136"/>
    </source>
</evidence>
<keyword evidence="9" id="KW-1185">Reference proteome</keyword>
<evidence type="ECO:0000313" key="9">
    <source>
        <dbReference type="Proteomes" id="UP001159641"/>
    </source>
</evidence>
<reference evidence="8 9" key="1">
    <citation type="submission" date="2022-11" db="EMBL/GenBank/DDBJ databases">
        <title>Whole genome sequence of Eschrichtius robustus ER-17-0199.</title>
        <authorList>
            <person name="Bruniche-Olsen A."/>
            <person name="Black A.N."/>
            <person name="Fields C.J."/>
            <person name="Walden K."/>
            <person name="Dewoody J.A."/>
        </authorList>
    </citation>
    <scope>NUCLEOTIDE SEQUENCE [LARGE SCALE GENOMIC DNA]</scope>
    <source>
        <strain evidence="8">ER-17-0199</strain>
        <tissue evidence="8">Blubber</tissue>
    </source>
</reference>
<evidence type="ECO:0000256" key="5">
    <source>
        <dbReference type="ARBA" id="ARBA00037847"/>
    </source>
</evidence>
<dbReference type="EMBL" id="JAIQCJ010002315">
    <property type="protein sequence ID" value="KAJ8777426.1"/>
    <property type="molecule type" value="Genomic_DNA"/>
</dbReference>
<evidence type="ECO:0000259" key="7">
    <source>
        <dbReference type="Pfam" id="PF06789"/>
    </source>
</evidence>
<dbReference type="GO" id="GO:0012505">
    <property type="term" value="C:endomembrane system"/>
    <property type="evidence" value="ECO:0007669"/>
    <property type="project" value="UniProtKB-SubCell"/>
</dbReference>
<dbReference type="InterPro" id="IPR009626">
    <property type="entry name" value="MINAR1-like_C"/>
</dbReference>
<comment type="subcellular location">
    <subcellularLocation>
        <location evidence="5">Endomembrane system</location>
        <topology evidence="5">Single-pass membrane protein</topology>
    </subcellularLocation>
</comment>
<evidence type="ECO:0000256" key="1">
    <source>
        <dbReference type="ARBA" id="ARBA00006410"/>
    </source>
</evidence>
<dbReference type="PANTHER" id="PTHR31530">
    <property type="entry name" value="MAJOR INTRINSICALLY DISORDERED NOTCH2-BINDING RECEPTOR 1 MINAR1 FAMILY MEMBER"/>
    <property type="match status" value="1"/>
</dbReference>
<accession>A0AB34GF15</accession>
<dbReference type="InterPro" id="IPR039706">
    <property type="entry name" value="MINAR1-like"/>
</dbReference>
<proteinExistence type="inferred from homology"/>
<feature type="domain" description="Major intrinsically disordered Notch2-binding receptor 1-like C-terminal" evidence="7">
    <location>
        <begin position="97"/>
        <end position="154"/>
    </location>
</feature>
<sequence length="158" mass="17929">MRRNKIPRITCEAVQAGPSQLGQLGNVQREILSNVSLQVIMKADMDLSVLPNNNHPDKFLQLDVRSLMRNSALLQAGLVRFPGGNYPAAQHWQNLIYSQENPNDLRFWLGDMYTPGFDTLLKKEEEQEKHSKYCRIGLILLLIACILVSIVTVSTFFT</sequence>
<evidence type="ECO:0000256" key="6">
    <source>
        <dbReference type="SAM" id="Phobius"/>
    </source>
</evidence>
<keyword evidence="3 6" id="KW-1133">Transmembrane helix</keyword>
<dbReference type="Pfam" id="PF06789">
    <property type="entry name" value="MINAR1_C"/>
    <property type="match status" value="1"/>
</dbReference>
<keyword evidence="4 6" id="KW-0472">Membrane</keyword>
<evidence type="ECO:0000256" key="2">
    <source>
        <dbReference type="ARBA" id="ARBA00022692"/>
    </source>
</evidence>
<dbReference type="AlphaFoldDB" id="A0AB34GF15"/>
<organism evidence="8 9">
    <name type="scientific">Eschrichtius robustus</name>
    <name type="common">California gray whale</name>
    <name type="synonym">Eschrichtius gibbosus</name>
    <dbReference type="NCBI Taxonomy" id="9764"/>
    <lineage>
        <taxon>Eukaryota</taxon>
        <taxon>Metazoa</taxon>
        <taxon>Chordata</taxon>
        <taxon>Craniata</taxon>
        <taxon>Vertebrata</taxon>
        <taxon>Euteleostomi</taxon>
        <taxon>Mammalia</taxon>
        <taxon>Eutheria</taxon>
        <taxon>Laurasiatheria</taxon>
        <taxon>Artiodactyla</taxon>
        <taxon>Whippomorpha</taxon>
        <taxon>Cetacea</taxon>
        <taxon>Mysticeti</taxon>
        <taxon>Eschrichtiidae</taxon>
        <taxon>Eschrichtius</taxon>
    </lineage>
</organism>
<gene>
    <name evidence="8" type="ORF">J1605_014809</name>
</gene>
<feature type="transmembrane region" description="Helical" evidence="6">
    <location>
        <begin position="136"/>
        <end position="157"/>
    </location>
</feature>
<dbReference type="Proteomes" id="UP001159641">
    <property type="component" value="Unassembled WGS sequence"/>
</dbReference>